<dbReference type="InParanoid" id="B8CGS3"/>
<sequence>MYNHDGNHWVFMQSLIASDGAGYDYFGHGVALSGTGHLVVGAHGNDDKGSLSGAVYLYTLNSTSNTWGDEQKIFASDGAEGVYFGFAVAMSGTGHLVVGAPYDDDMGSYSGAVYLYTLNSSSNTWGDEQKIVASDGIADV</sequence>
<name>B8CGS3_THAPS</name>
<keyword evidence="2" id="KW-0677">Repeat</keyword>
<evidence type="ECO:0000256" key="4">
    <source>
        <dbReference type="PROSITE-ProRule" id="PRU00803"/>
    </source>
</evidence>
<protein>
    <recommendedName>
        <fullName evidence="7">PKD domain-containing protein</fullName>
    </recommendedName>
</protein>
<dbReference type="HOGENOM" id="CLU_152984_0_0_1"/>
<gene>
    <name evidence="5" type="ORF">THAPSDRAFT_264954</name>
</gene>
<dbReference type="PaxDb" id="35128-Thaps264954"/>
<evidence type="ECO:0000256" key="3">
    <source>
        <dbReference type="ARBA" id="ARBA00023180"/>
    </source>
</evidence>
<dbReference type="PANTHER" id="PTHR36220:SF1">
    <property type="entry name" value="GAMMA TUBULIN COMPLEX COMPONENT C-TERMINAL DOMAIN-CONTAINING PROTEIN"/>
    <property type="match status" value="1"/>
</dbReference>
<dbReference type="PANTHER" id="PTHR36220">
    <property type="entry name" value="UNNAMED PRODUCT"/>
    <property type="match status" value="1"/>
</dbReference>
<feature type="repeat" description="FG-GAP" evidence="4">
    <location>
        <begin position="71"/>
        <end position="125"/>
    </location>
</feature>
<feature type="non-terminal residue" evidence="5">
    <location>
        <position position="1"/>
    </location>
</feature>
<reference evidence="5 6" key="1">
    <citation type="journal article" date="2004" name="Science">
        <title>The genome of the diatom Thalassiosira pseudonana: ecology, evolution, and metabolism.</title>
        <authorList>
            <person name="Armbrust E.V."/>
            <person name="Berges J.A."/>
            <person name="Bowler C."/>
            <person name="Green B.R."/>
            <person name="Martinez D."/>
            <person name="Putnam N.H."/>
            <person name="Zhou S."/>
            <person name="Allen A.E."/>
            <person name="Apt K.E."/>
            <person name="Bechner M."/>
            <person name="Brzezinski M.A."/>
            <person name="Chaal B.K."/>
            <person name="Chiovitti A."/>
            <person name="Davis A.K."/>
            <person name="Demarest M.S."/>
            <person name="Detter J.C."/>
            <person name="Glavina T."/>
            <person name="Goodstein D."/>
            <person name="Hadi M.Z."/>
            <person name="Hellsten U."/>
            <person name="Hildebrand M."/>
            <person name="Jenkins B.D."/>
            <person name="Jurka J."/>
            <person name="Kapitonov V.V."/>
            <person name="Kroger N."/>
            <person name="Lau W.W."/>
            <person name="Lane T.W."/>
            <person name="Larimer F.W."/>
            <person name="Lippmeier J.C."/>
            <person name="Lucas S."/>
            <person name="Medina M."/>
            <person name="Montsant A."/>
            <person name="Obornik M."/>
            <person name="Parker M.S."/>
            <person name="Palenik B."/>
            <person name="Pazour G.J."/>
            <person name="Richardson P.M."/>
            <person name="Rynearson T.A."/>
            <person name="Saito M.A."/>
            <person name="Schwartz D.C."/>
            <person name="Thamatrakoln K."/>
            <person name="Valentin K."/>
            <person name="Vardi A."/>
            <person name="Wilkerson F.P."/>
            <person name="Rokhsar D.S."/>
        </authorList>
    </citation>
    <scope>NUCLEOTIDE SEQUENCE [LARGE SCALE GENOMIC DNA]</scope>
    <source>
        <strain evidence="5 6">CCMP1335</strain>
    </source>
</reference>
<proteinExistence type="predicted"/>
<evidence type="ECO:0000256" key="1">
    <source>
        <dbReference type="ARBA" id="ARBA00022729"/>
    </source>
</evidence>
<dbReference type="InterPro" id="IPR028994">
    <property type="entry name" value="Integrin_alpha_N"/>
</dbReference>
<evidence type="ECO:0000256" key="2">
    <source>
        <dbReference type="ARBA" id="ARBA00022737"/>
    </source>
</evidence>
<accession>B8CGS3</accession>
<evidence type="ECO:0008006" key="7">
    <source>
        <dbReference type="Google" id="ProtNLM"/>
    </source>
</evidence>
<evidence type="ECO:0000313" key="6">
    <source>
        <dbReference type="Proteomes" id="UP000001449"/>
    </source>
</evidence>
<dbReference type="PROSITE" id="PS51470">
    <property type="entry name" value="FG_GAP"/>
    <property type="match status" value="2"/>
</dbReference>
<keyword evidence="6" id="KW-1185">Reference proteome</keyword>
<dbReference type="AlphaFoldDB" id="B8CGS3"/>
<dbReference type="EMBL" id="CM000655">
    <property type="protein sequence ID" value="EED87419.1"/>
    <property type="molecule type" value="Genomic_DNA"/>
</dbReference>
<dbReference type="Gene3D" id="2.130.10.130">
    <property type="entry name" value="Integrin alpha, N-terminal"/>
    <property type="match status" value="1"/>
</dbReference>
<dbReference type="Pfam" id="PF14312">
    <property type="entry name" value="FG-GAP_2"/>
    <property type="match status" value="2"/>
</dbReference>
<dbReference type="KEGG" id="tps:THAPSDRAFT_264954"/>
<dbReference type="InterPro" id="IPR013517">
    <property type="entry name" value="FG-GAP"/>
</dbReference>
<keyword evidence="1" id="KW-0732">Signal</keyword>
<dbReference type="RefSeq" id="XP_002295353.1">
    <property type="nucleotide sequence ID" value="XM_002295317.1"/>
</dbReference>
<keyword evidence="3" id="KW-0325">Glycoprotein</keyword>
<dbReference type="SMART" id="SM00191">
    <property type="entry name" value="Int_alpha"/>
    <property type="match status" value="2"/>
</dbReference>
<evidence type="ECO:0000313" key="5">
    <source>
        <dbReference type="EMBL" id="EED87419.1"/>
    </source>
</evidence>
<organism evidence="5 6">
    <name type="scientific">Thalassiosira pseudonana</name>
    <name type="common">Marine diatom</name>
    <name type="synonym">Cyclotella nana</name>
    <dbReference type="NCBI Taxonomy" id="35128"/>
    <lineage>
        <taxon>Eukaryota</taxon>
        <taxon>Sar</taxon>
        <taxon>Stramenopiles</taxon>
        <taxon>Ochrophyta</taxon>
        <taxon>Bacillariophyta</taxon>
        <taxon>Coscinodiscophyceae</taxon>
        <taxon>Thalassiosirophycidae</taxon>
        <taxon>Thalassiosirales</taxon>
        <taxon>Thalassiosiraceae</taxon>
        <taxon>Thalassiosira</taxon>
    </lineage>
</organism>
<dbReference type="GeneID" id="7452034"/>
<feature type="repeat" description="FG-GAP" evidence="4">
    <location>
        <begin position="13"/>
        <end position="67"/>
    </location>
</feature>
<reference evidence="5 6" key="2">
    <citation type="journal article" date="2008" name="Nature">
        <title>The Phaeodactylum genome reveals the evolutionary history of diatom genomes.</title>
        <authorList>
            <person name="Bowler C."/>
            <person name="Allen A.E."/>
            <person name="Badger J.H."/>
            <person name="Grimwood J."/>
            <person name="Jabbari K."/>
            <person name="Kuo A."/>
            <person name="Maheswari U."/>
            <person name="Martens C."/>
            <person name="Maumus F."/>
            <person name="Otillar R.P."/>
            <person name="Rayko E."/>
            <person name="Salamov A."/>
            <person name="Vandepoele K."/>
            <person name="Beszteri B."/>
            <person name="Gruber A."/>
            <person name="Heijde M."/>
            <person name="Katinka M."/>
            <person name="Mock T."/>
            <person name="Valentin K."/>
            <person name="Verret F."/>
            <person name="Berges J.A."/>
            <person name="Brownlee C."/>
            <person name="Cadoret J.P."/>
            <person name="Chiovitti A."/>
            <person name="Choi C.J."/>
            <person name="Coesel S."/>
            <person name="De Martino A."/>
            <person name="Detter J.C."/>
            <person name="Durkin C."/>
            <person name="Falciatore A."/>
            <person name="Fournet J."/>
            <person name="Haruta M."/>
            <person name="Huysman M.J."/>
            <person name="Jenkins B.D."/>
            <person name="Jiroutova K."/>
            <person name="Jorgensen R.E."/>
            <person name="Joubert Y."/>
            <person name="Kaplan A."/>
            <person name="Kroger N."/>
            <person name="Kroth P.G."/>
            <person name="La Roche J."/>
            <person name="Lindquist E."/>
            <person name="Lommer M."/>
            <person name="Martin-Jezequel V."/>
            <person name="Lopez P.J."/>
            <person name="Lucas S."/>
            <person name="Mangogna M."/>
            <person name="McGinnis K."/>
            <person name="Medlin L.K."/>
            <person name="Montsant A."/>
            <person name="Oudot-Le Secq M.P."/>
            <person name="Napoli C."/>
            <person name="Obornik M."/>
            <person name="Parker M.S."/>
            <person name="Petit J.L."/>
            <person name="Porcel B.M."/>
            <person name="Poulsen N."/>
            <person name="Robison M."/>
            <person name="Rychlewski L."/>
            <person name="Rynearson T.A."/>
            <person name="Schmutz J."/>
            <person name="Shapiro H."/>
            <person name="Siaut M."/>
            <person name="Stanley M."/>
            <person name="Sussman M.R."/>
            <person name="Taylor A.R."/>
            <person name="Vardi A."/>
            <person name="von Dassow P."/>
            <person name="Vyverman W."/>
            <person name="Willis A."/>
            <person name="Wyrwicz L.S."/>
            <person name="Rokhsar D.S."/>
            <person name="Weissenbach J."/>
            <person name="Armbrust E.V."/>
            <person name="Green B.R."/>
            <person name="Van de Peer Y."/>
            <person name="Grigoriev I.V."/>
        </authorList>
    </citation>
    <scope>NUCLEOTIDE SEQUENCE [LARGE SCALE GENOMIC DNA]</scope>
    <source>
        <strain evidence="5 6">CCMP1335</strain>
    </source>
</reference>
<dbReference type="Proteomes" id="UP000001449">
    <property type="component" value="Chromosome 24"/>
</dbReference>
<dbReference type="InterPro" id="IPR013519">
    <property type="entry name" value="Int_alpha_beta-p"/>
</dbReference>
<dbReference type="SUPFAM" id="SSF69318">
    <property type="entry name" value="Integrin alpha N-terminal domain"/>
    <property type="match status" value="1"/>
</dbReference>
<dbReference type="OMA" id="WYDDDNG"/>